<feature type="transmembrane region" description="Helical" evidence="11">
    <location>
        <begin position="6"/>
        <end position="23"/>
    </location>
</feature>
<keyword evidence="11" id="KW-1133">Transmembrane helix</keyword>
<dbReference type="STRING" id="1314800.A0A1B7MW39"/>
<accession>A0A1B7MW39</accession>
<proteinExistence type="inferred from homology"/>
<dbReference type="GO" id="GO:0020037">
    <property type="term" value="F:heme binding"/>
    <property type="evidence" value="ECO:0007669"/>
    <property type="project" value="InterPro"/>
</dbReference>
<feature type="binding site" description="axial binding residue" evidence="9">
    <location>
        <position position="436"/>
    </location>
    <ligand>
        <name>heme</name>
        <dbReference type="ChEBI" id="CHEBI:30413"/>
    </ligand>
    <ligandPart>
        <name>Fe</name>
        <dbReference type="ChEBI" id="CHEBI:18248"/>
    </ligandPart>
</feature>
<evidence type="ECO:0000256" key="2">
    <source>
        <dbReference type="ARBA" id="ARBA00005179"/>
    </source>
</evidence>
<dbReference type="EMBL" id="KV448394">
    <property type="protein sequence ID" value="OAX36787.1"/>
    <property type="molecule type" value="Genomic_DNA"/>
</dbReference>
<keyword evidence="5 9" id="KW-0479">Metal-binding</keyword>
<keyword evidence="8 10" id="KW-0503">Monooxygenase</keyword>
<dbReference type="GO" id="GO:0004497">
    <property type="term" value="F:monooxygenase activity"/>
    <property type="evidence" value="ECO:0007669"/>
    <property type="project" value="UniProtKB-KW"/>
</dbReference>
<dbReference type="GO" id="GO:0016705">
    <property type="term" value="F:oxidoreductase activity, acting on paired donors, with incorporation or reduction of molecular oxygen"/>
    <property type="evidence" value="ECO:0007669"/>
    <property type="project" value="InterPro"/>
</dbReference>
<comment type="similarity">
    <text evidence="3 10">Belongs to the cytochrome P450 family.</text>
</comment>
<keyword evidence="11" id="KW-0472">Membrane</keyword>
<organism evidence="12 13">
    <name type="scientific">Rhizopogon vinicolor AM-OR11-026</name>
    <dbReference type="NCBI Taxonomy" id="1314800"/>
    <lineage>
        <taxon>Eukaryota</taxon>
        <taxon>Fungi</taxon>
        <taxon>Dikarya</taxon>
        <taxon>Basidiomycota</taxon>
        <taxon>Agaricomycotina</taxon>
        <taxon>Agaricomycetes</taxon>
        <taxon>Agaricomycetidae</taxon>
        <taxon>Boletales</taxon>
        <taxon>Suillineae</taxon>
        <taxon>Rhizopogonaceae</taxon>
        <taxon>Rhizopogon</taxon>
    </lineage>
</organism>
<dbReference type="InterPro" id="IPR050364">
    <property type="entry name" value="Cytochrome_P450_fung"/>
</dbReference>
<dbReference type="Gene3D" id="1.10.630.10">
    <property type="entry name" value="Cytochrome P450"/>
    <property type="match status" value="1"/>
</dbReference>
<dbReference type="OrthoDB" id="2789670at2759"/>
<dbReference type="SUPFAM" id="SSF48264">
    <property type="entry name" value="Cytochrome P450"/>
    <property type="match status" value="1"/>
</dbReference>
<sequence length="511" mass="57888">MALSALGYTVGATFALVIWVIGYRSRENKSRSLPPGPPPKPFIGNYFDVSKTEAWKTFSQWRELYGNLVYVNYLGSKLLILNDMESIRELLEKRSQKYSDRSSFVMAKYMGIEKNVAFAPYGPHWRQGRKLIHGTLNQEVVQKYYSMQEDISAKLLRNLVEQPSEVMKHLHTATAQIIASVTYGFSIDAPGNTSLDEFAETERMVLKGVVPGAYFVDMIPKLWYLPSWFPFNSIHRTAERGRQRVSDIVHGPIKQVKLEMKQGAYPASFVSDFLGEHGSDEAQRQQVPWVAWSMFEAGNDTVTGTMLVFMHAMACFPEVQARMREEIHRVVGTDRLPSFDDRERLPYINAAIKEVYRWNPNTPLGVPRKLQDADVYGGYYIPKDTIILPNAWLLSRDQDSGIDPGVFAPERFLESHVKKTALDPHGYAFGFGRRMCPGRFLADNSAFILITSMVATLRISKPKDSCGVEKPFDPPYILEGLSSFPYPFEVDIGPVSDEAVAVVKEKTTFMD</sequence>
<dbReference type="InParanoid" id="A0A1B7MW39"/>
<comment type="pathway">
    <text evidence="2">Secondary metabolite biosynthesis.</text>
</comment>
<evidence type="ECO:0000256" key="4">
    <source>
        <dbReference type="ARBA" id="ARBA00022617"/>
    </source>
</evidence>
<dbReference type="GO" id="GO:0005506">
    <property type="term" value="F:iron ion binding"/>
    <property type="evidence" value="ECO:0007669"/>
    <property type="project" value="InterPro"/>
</dbReference>
<evidence type="ECO:0000256" key="9">
    <source>
        <dbReference type="PIRSR" id="PIRSR602401-1"/>
    </source>
</evidence>
<evidence type="ECO:0000256" key="6">
    <source>
        <dbReference type="ARBA" id="ARBA00023002"/>
    </source>
</evidence>
<name>A0A1B7MW39_9AGAM</name>
<dbReference type="InterPro" id="IPR001128">
    <property type="entry name" value="Cyt_P450"/>
</dbReference>
<evidence type="ECO:0000256" key="10">
    <source>
        <dbReference type="RuleBase" id="RU000461"/>
    </source>
</evidence>
<dbReference type="PRINTS" id="PR00463">
    <property type="entry name" value="EP450I"/>
</dbReference>
<keyword evidence="13" id="KW-1185">Reference proteome</keyword>
<evidence type="ECO:0000256" key="5">
    <source>
        <dbReference type="ARBA" id="ARBA00022723"/>
    </source>
</evidence>
<evidence type="ECO:0000256" key="3">
    <source>
        <dbReference type="ARBA" id="ARBA00010617"/>
    </source>
</evidence>
<evidence type="ECO:0000313" key="12">
    <source>
        <dbReference type="EMBL" id="OAX36787.1"/>
    </source>
</evidence>
<evidence type="ECO:0000256" key="11">
    <source>
        <dbReference type="SAM" id="Phobius"/>
    </source>
</evidence>
<dbReference type="PROSITE" id="PS00086">
    <property type="entry name" value="CYTOCHROME_P450"/>
    <property type="match status" value="1"/>
</dbReference>
<keyword evidence="4 9" id="KW-0349">Heme</keyword>
<evidence type="ECO:0000256" key="7">
    <source>
        <dbReference type="ARBA" id="ARBA00023004"/>
    </source>
</evidence>
<evidence type="ECO:0000256" key="1">
    <source>
        <dbReference type="ARBA" id="ARBA00001971"/>
    </source>
</evidence>
<dbReference type="PANTHER" id="PTHR46300:SF7">
    <property type="entry name" value="P450, PUTATIVE (EUROFUNG)-RELATED"/>
    <property type="match status" value="1"/>
</dbReference>
<evidence type="ECO:0000256" key="8">
    <source>
        <dbReference type="ARBA" id="ARBA00023033"/>
    </source>
</evidence>
<gene>
    <name evidence="12" type="ORF">K503DRAFT_743762</name>
</gene>
<dbReference type="CDD" id="cd11065">
    <property type="entry name" value="CYP64-like"/>
    <property type="match status" value="1"/>
</dbReference>
<keyword evidence="7 9" id="KW-0408">Iron</keyword>
<reference evidence="12 13" key="1">
    <citation type="submission" date="2016-06" db="EMBL/GenBank/DDBJ databases">
        <title>Comparative genomics of the ectomycorrhizal sister species Rhizopogon vinicolor and Rhizopogon vesiculosus (Basidiomycota: Boletales) reveals a divergence of the mating type B locus.</title>
        <authorList>
            <consortium name="DOE Joint Genome Institute"/>
            <person name="Mujic A.B."/>
            <person name="Kuo A."/>
            <person name="Tritt A."/>
            <person name="Lipzen A."/>
            <person name="Chen C."/>
            <person name="Johnson J."/>
            <person name="Sharma A."/>
            <person name="Barry K."/>
            <person name="Grigoriev I.V."/>
            <person name="Spatafora J.W."/>
        </authorList>
    </citation>
    <scope>NUCLEOTIDE SEQUENCE [LARGE SCALE GENOMIC DNA]</scope>
    <source>
        <strain evidence="12 13">AM-OR11-026</strain>
    </source>
</reference>
<dbReference type="InterPro" id="IPR002401">
    <property type="entry name" value="Cyt_P450_E_grp-I"/>
</dbReference>
<protein>
    <submittedName>
        <fullName evidence="12">Cytochrome P450</fullName>
    </submittedName>
</protein>
<dbReference type="Pfam" id="PF00067">
    <property type="entry name" value="p450"/>
    <property type="match status" value="1"/>
</dbReference>
<dbReference type="InterPro" id="IPR036396">
    <property type="entry name" value="Cyt_P450_sf"/>
</dbReference>
<dbReference type="PANTHER" id="PTHR46300">
    <property type="entry name" value="P450, PUTATIVE (EUROFUNG)-RELATED-RELATED"/>
    <property type="match status" value="1"/>
</dbReference>
<comment type="cofactor">
    <cofactor evidence="1 9">
        <name>heme</name>
        <dbReference type="ChEBI" id="CHEBI:30413"/>
    </cofactor>
</comment>
<dbReference type="Proteomes" id="UP000092154">
    <property type="component" value="Unassembled WGS sequence"/>
</dbReference>
<evidence type="ECO:0000313" key="13">
    <source>
        <dbReference type="Proteomes" id="UP000092154"/>
    </source>
</evidence>
<dbReference type="InterPro" id="IPR017972">
    <property type="entry name" value="Cyt_P450_CS"/>
</dbReference>
<dbReference type="AlphaFoldDB" id="A0A1B7MW39"/>
<keyword evidence="6 10" id="KW-0560">Oxidoreductase</keyword>
<keyword evidence="11" id="KW-0812">Transmembrane</keyword>